<dbReference type="STRING" id="1348612.A0A397JRN7"/>
<feature type="compositionally biased region" description="Basic residues" evidence="2">
    <location>
        <begin position="239"/>
        <end position="249"/>
    </location>
</feature>
<evidence type="ECO:0000313" key="4">
    <source>
        <dbReference type="Proteomes" id="UP000266861"/>
    </source>
</evidence>
<comment type="caution">
    <text evidence="3">The sequence shown here is derived from an EMBL/GenBank/DDBJ whole genome shotgun (WGS) entry which is preliminary data.</text>
</comment>
<protein>
    <submittedName>
        <fullName evidence="3">Uncharacterized protein</fullName>
    </submittedName>
</protein>
<feature type="compositionally biased region" description="Polar residues" evidence="2">
    <location>
        <begin position="604"/>
        <end position="619"/>
    </location>
</feature>
<evidence type="ECO:0000256" key="1">
    <source>
        <dbReference type="SAM" id="Coils"/>
    </source>
</evidence>
<dbReference type="EMBL" id="PQFF01000006">
    <property type="protein sequence ID" value="RHZ90052.1"/>
    <property type="molecule type" value="Genomic_DNA"/>
</dbReference>
<feature type="region of interest" description="Disordered" evidence="2">
    <location>
        <begin position="239"/>
        <end position="269"/>
    </location>
</feature>
<accession>A0A397JRN7</accession>
<gene>
    <name evidence="3" type="ORF">Glove_8g50</name>
</gene>
<dbReference type="OrthoDB" id="2143914at2759"/>
<feature type="compositionally biased region" description="Polar residues" evidence="2">
    <location>
        <begin position="449"/>
        <end position="471"/>
    </location>
</feature>
<feature type="coiled-coil region" evidence="1">
    <location>
        <begin position="163"/>
        <end position="233"/>
    </location>
</feature>
<dbReference type="Proteomes" id="UP000266861">
    <property type="component" value="Unassembled WGS sequence"/>
</dbReference>
<reference evidence="3 4" key="1">
    <citation type="submission" date="2018-08" db="EMBL/GenBank/DDBJ databases">
        <title>Genome and evolution of the arbuscular mycorrhizal fungus Diversispora epigaea (formerly Glomus versiforme) and its bacterial endosymbionts.</title>
        <authorList>
            <person name="Sun X."/>
            <person name="Fei Z."/>
            <person name="Harrison M."/>
        </authorList>
    </citation>
    <scope>NUCLEOTIDE SEQUENCE [LARGE SCALE GENOMIC DNA]</scope>
    <source>
        <strain evidence="3 4">IT104</strain>
    </source>
</reference>
<sequence length="625" mass="71068">MSALSYQIPVNTMALQPLQNEPATNILSTSSQNVAEINPLPQATIKHLDNIFEAVKRQVAIWGEHARWKIDLVLLPDEDLDAQNRMLGASPSIGMHSPISEPTPLSSVIVQDSKNQITNRSEGDILNNNLRRFSSLESSCIDNLDAENAKHLLKETINQIRNCESIIERTNEYEERIKDLDDKLKKANEHVEGIHRYHTMREEEMTVKHNMELRLLQEDARILNQRLRETTSKLESIYARHRSKRRERSHLKDSKDLRDIRGRSLHHHIQSDRQLTNGYITYNNNNYPYGNATQMIIEGAQTNARMPTIQTSTTMISTIQENSTNTIHSNYPSMLSSQSNDVYTTPPMQTNSTISSYHLYPTYTFSPTINQNRMQNTSIQYDNTVTNIPPEMLPYHFAVSSSYAPNHLIGSSSFFPMSQIKQINHSGLDNLSLAAEMILNSNNQPVSYDNNESIKNETTSNACVGTYTNQSEDNKDNKDNEDNKDNKDNEDNKDNNKDNEDNEDNKDNEGNKDSKHNEDNKDELMNNQQSNVEVHRQNENEESFRSVLTTPESLMTIRNGNGLVEDTEDENTVSTPVSGAVDDGRSCNFEVMETGDNLKEQQEQGETNVEVLSTSTFENESSDET</sequence>
<keyword evidence="4" id="KW-1185">Reference proteome</keyword>
<dbReference type="AlphaFoldDB" id="A0A397JRN7"/>
<organism evidence="3 4">
    <name type="scientific">Diversispora epigaea</name>
    <dbReference type="NCBI Taxonomy" id="1348612"/>
    <lineage>
        <taxon>Eukaryota</taxon>
        <taxon>Fungi</taxon>
        <taxon>Fungi incertae sedis</taxon>
        <taxon>Mucoromycota</taxon>
        <taxon>Glomeromycotina</taxon>
        <taxon>Glomeromycetes</taxon>
        <taxon>Diversisporales</taxon>
        <taxon>Diversisporaceae</taxon>
        <taxon>Diversispora</taxon>
    </lineage>
</organism>
<feature type="compositionally biased region" description="Basic and acidic residues" evidence="2">
    <location>
        <begin position="250"/>
        <end position="262"/>
    </location>
</feature>
<evidence type="ECO:0000313" key="3">
    <source>
        <dbReference type="EMBL" id="RHZ90052.1"/>
    </source>
</evidence>
<name>A0A397JRN7_9GLOM</name>
<feature type="region of interest" description="Disordered" evidence="2">
    <location>
        <begin position="449"/>
        <end position="524"/>
    </location>
</feature>
<keyword evidence="1" id="KW-0175">Coiled coil</keyword>
<feature type="region of interest" description="Disordered" evidence="2">
    <location>
        <begin position="565"/>
        <end position="625"/>
    </location>
</feature>
<feature type="compositionally biased region" description="Basic and acidic residues" evidence="2">
    <location>
        <begin position="472"/>
        <end position="524"/>
    </location>
</feature>
<evidence type="ECO:0000256" key="2">
    <source>
        <dbReference type="SAM" id="MobiDB-lite"/>
    </source>
</evidence>
<proteinExistence type="predicted"/>